<dbReference type="PROSITE" id="PS50893">
    <property type="entry name" value="ABC_TRANSPORTER_2"/>
    <property type="match status" value="1"/>
</dbReference>
<evidence type="ECO:0000256" key="1">
    <source>
        <dbReference type="ARBA" id="ARBA00005417"/>
    </source>
</evidence>
<keyword evidence="2" id="KW-0813">Transport</keyword>
<gene>
    <name evidence="6" type="ORF">SAMN02745226_01989</name>
</gene>
<dbReference type="PANTHER" id="PTHR42711:SF5">
    <property type="entry name" value="ABC TRANSPORTER ATP-BINDING PROTEIN NATA"/>
    <property type="match status" value="1"/>
</dbReference>
<dbReference type="InterPro" id="IPR027417">
    <property type="entry name" value="P-loop_NTPase"/>
</dbReference>
<dbReference type="EMBL" id="FRDJ01000019">
    <property type="protein sequence ID" value="SHN70026.1"/>
    <property type="molecule type" value="Genomic_DNA"/>
</dbReference>
<dbReference type="PANTHER" id="PTHR42711">
    <property type="entry name" value="ABC TRANSPORTER ATP-BINDING PROTEIN"/>
    <property type="match status" value="1"/>
</dbReference>
<keyword evidence="7" id="KW-1185">Reference proteome</keyword>
<dbReference type="AlphaFoldDB" id="A0A1M7TH39"/>
<dbReference type="Gene3D" id="3.40.50.300">
    <property type="entry name" value="P-loop containing nucleotide triphosphate hydrolases"/>
    <property type="match status" value="1"/>
</dbReference>
<dbReference type="GO" id="GO:0016887">
    <property type="term" value="F:ATP hydrolysis activity"/>
    <property type="evidence" value="ECO:0007669"/>
    <property type="project" value="InterPro"/>
</dbReference>
<accession>A0A1M7TH39</accession>
<dbReference type="GO" id="GO:0005524">
    <property type="term" value="F:ATP binding"/>
    <property type="evidence" value="ECO:0007669"/>
    <property type="project" value="UniProtKB-KW"/>
</dbReference>
<evidence type="ECO:0000313" key="6">
    <source>
        <dbReference type="EMBL" id="SHN70026.1"/>
    </source>
</evidence>
<dbReference type="InterPro" id="IPR003593">
    <property type="entry name" value="AAA+_ATPase"/>
</dbReference>
<proteinExistence type="inferred from homology"/>
<dbReference type="InterPro" id="IPR050763">
    <property type="entry name" value="ABC_transporter_ATP-binding"/>
</dbReference>
<dbReference type="InterPro" id="IPR003439">
    <property type="entry name" value="ABC_transporter-like_ATP-bd"/>
</dbReference>
<evidence type="ECO:0000259" key="5">
    <source>
        <dbReference type="PROSITE" id="PS50893"/>
    </source>
</evidence>
<reference evidence="7" key="1">
    <citation type="submission" date="2016-12" db="EMBL/GenBank/DDBJ databases">
        <authorList>
            <person name="Varghese N."/>
            <person name="Submissions S."/>
        </authorList>
    </citation>
    <scope>NUCLEOTIDE SEQUENCE [LARGE SCALE GENOMIC DNA]</scope>
    <source>
        <strain evidence="7">DSM 13020</strain>
    </source>
</reference>
<evidence type="ECO:0000256" key="3">
    <source>
        <dbReference type="ARBA" id="ARBA00022741"/>
    </source>
</evidence>
<evidence type="ECO:0000313" key="7">
    <source>
        <dbReference type="Proteomes" id="UP000184207"/>
    </source>
</evidence>
<dbReference type="SMART" id="SM00382">
    <property type="entry name" value="AAA"/>
    <property type="match status" value="1"/>
</dbReference>
<keyword evidence="4 6" id="KW-0067">ATP-binding</keyword>
<name>A0A1M7TH39_FERGO</name>
<protein>
    <submittedName>
        <fullName evidence="6">ABC-2 type transport system ATP-binding protein</fullName>
    </submittedName>
</protein>
<evidence type="ECO:0000256" key="4">
    <source>
        <dbReference type="ARBA" id="ARBA00022840"/>
    </source>
</evidence>
<dbReference type="Proteomes" id="UP000184207">
    <property type="component" value="Unassembled WGS sequence"/>
</dbReference>
<dbReference type="STRING" id="1121883.SAMN02745226_01989"/>
<sequence length="228" mass="25820">MLENVSLNISEGEFTVLVGPNGAGKSTLLRIMVGLLLPDEGEVNILGFDVKKHWKKLARYIGVVLANERSLYWKLTAWENLDIFGGIYNVPKKKRIERAEELLNFFGLYDDKDKLVEDYSTGMRKKLLLCKALIHQPKILFIDEILNGLDVNAVIQVNSFLEKSSKDGVTVVMVSHILHNLSEDAKIVLLKNGKIELISRYGDIFASKDVYNQLSELFLQSSEYAENE</sequence>
<feature type="domain" description="ABC transporter" evidence="5">
    <location>
        <begin position="1"/>
        <end position="217"/>
    </location>
</feature>
<comment type="similarity">
    <text evidence="1">Belongs to the ABC transporter superfamily.</text>
</comment>
<evidence type="ECO:0000256" key="2">
    <source>
        <dbReference type="ARBA" id="ARBA00022448"/>
    </source>
</evidence>
<organism evidence="6 7">
    <name type="scientific">Fervidobacterium gondwanense DSM 13020</name>
    <dbReference type="NCBI Taxonomy" id="1121883"/>
    <lineage>
        <taxon>Bacteria</taxon>
        <taxon>Thermotogati</taxon>
        <taxon>Thermotogota</taxon>
        <taxon>Thermotogae</taxon>
        <taxon>Thermotogales</taxon>
        <taxon>Fervidobacteriaceae</taxon>
        <taxon>Fervidobacterium</taxon>
    </lineage>
</organism>
<dbReference type="SUPFAM" id="SSF52540">
    <property type="entry name" value="P-loop containing nucleoside triphosphate hydrolases"/>
    <property type="match status" value="1"/>
</dbReference>
<dbReference type="Pfam" id="PF00005">
    <property type="entry name" value="ABC_tran"/>
    <property type="match status" value="1"/>
</dbReference>
<keyword evidence="3" id="KW-0547">Nucleotide-binding</keyword>